<sequence>MKDIKFQLLNCLQDKLKHTEFKLVKSKDGFVRRTAIGQQWFTFLFYTYENKKGVEVNPVIQIRFEEVEQLFHETSTFSEKDSKGTSTIGCSIENYLGNNADTFRRESVYFSGRIYGNLRGQRDFRGCLV</sequence>
<protein>
    <submittedName>
        <fullName evidence="1">Uncharacterized protein</fullName>
    </submittedName>
</protein>
<dbReference type="RefSeq" id="WP_200820637.1">
    <property type="nucleotide sequence ID" value="NZ_FNVR01000059.1"/>
</dbReference>
<keyword evidence="2" id="KW-1185">Reference proteome</keyword>
<dbReference type="Proteomes" id="UP000236736">
    <property type="component" value="Unassembled WGS sequence"/>
</dbReference>
<proteinExistence type="predicted"/>
<organism evidence="1 2">
    <name type="scientific">Algoriphagus boritolerans DSM 17298 = JCM 18970</name>
    <dbReference type="NCBI Taxonomy" id="1120964"/>
    <lineage>
        <taxon>Bacteria</taxon>
        <taxon>Pseudomonadati</taxon>
        <taxon>Bacteroidota</taxon>
        <taxon>Cytophagia</taxon>
        <taxon>Cytophagales</taxon>
        <taxon>Cyclobacteriaceae</taxon>
        <taxon>Algoriphagus</taxon>
    </lineage>
</organism>
<dbReference type="AlphaFoldDB" id="A0A1H6ASG5"/>
<evidence type="ECO:0000313" key="1">
    <source>
        <dbReference type="EMBL" id="SEG51362.1"/>
    </source>
</evidence>
<name>A0A1H6ASG5_9BACT</name>
<dbReference type="STRING" id="1120964.GCA_001313265_07803"/>
<gene>
    <name evidence="1" type="ORF">SAMN03080598_04290</name>
</gene>
<evidence type="ECO:0000313" key="2">
    <source>
        <dbReference type="Proteomes" id="UP000236736"/>
    </source>
</evidence>
<dbReference type="EMBL" id="FNVR01000059">
    <property type="protein sequence ID" value="SEG51362.1"/>
    <property type="molecule type" value="Genomic_DNA"/>
</dbReference>
<accession>A0A1H6ASG5</accession>
<reference evidence="2" key="1">
    <citation type="submission" date="2016-10" db="EMBL/GenBank/DDBJ databases">
        <authorList>
            <person name="Varghese N."/>
            <person name="Submissions S."/>
        </authorList>
    </citation>
    <scope>NUCLEOTIDE SEQUENCE [LARGE SCALE GENOMIC DNA]</scope>
    <source>
        <strain evidence="2">DSM 17298</strain>
    </source>
</reference>